<feature type="signal peptide" evidence="2">
    <location>
        <begin position="1"/>
        <end position="37"/>
    </location>
</feature>
<keyword evidence="2" id="KW-0732">Signal</keyword>
<reference evidence="3 4" key="1">
    <citation type="submission" date="2024-07" db="EMBL/GenBank/DDBJ databases">
        <title>Draft Genome Sequence of Ferrimicrobium acidiphilum Strain YE2023, Isolated from a Pulp of Bioleach Reactor.</title>
        <authorList>
            <person name="Elkina Y.A."/>
            <person name="Bulaeva A.G."/>
            <person name="Beletsky A.V."/>
            <person name="Mardanov A.V."/>
        </authorList>
    </citation>
    <scope>NUCLEOTIDE SEQUENCE [LARGE SCALE GENOMIC DNA]</scope>
    <source>
        <strain evidence="3 4">YE2023</strain>
    </source>
</reference>
<protein>
    <submittedName>
        <fullName evidence="3">Beta strand repeat-containing protein</fullName>
    </submittedName>
</protein>
<sequence>MSIHSSTYRRLMAMAGAAALTAGGLGAVLATSGTAFAATGLTSAPFTIGSPTSVSNVTLSSTSNVEAATSVQYTVSFKATTAGTAGDSITISAMSAGAASSVFTPSTTAVSVVDQTSGTATSSPTYTPPTTGSTSSTATVKPGFAWSAGDVITVVLGGVTNPSTSPLSVSVATTTDTNPVNSNSLNLTAGYSPTDSANPAIPSDTGVTWTFEGAAPTAVAAGQAVTVSDAAATAGEEGSFTTGGTYTIVDNTSGKSYVIPASDVSITNGGTGATTSTASLTLPSGASIAKGDQLTVTVTEAVNGSTSPQTFSLNTPTGTAVTGSVVLGTSVSGFSASAPGAVVGVATNVTLDFTSNVGGSTTLDVSGFTPASGGVNLLTNLTTGIQHSLTAGTTSSSGVTPLTGYTTVSGDKYELVSYGATFASSGSVSVGLYTTKDTVPATQNVSVAAASSAPQIQVTTSNSSPGALSNWTVSNVEAQTALTGGTSSDTLTLTSTGATFPNYGPDYTVTDLTTPSDSFSIPSIIGGGTDSVTIELPNGLAQGDKFTVSVNGVINPGTTLNDTLDLAASSAAGTIEAATAVVTAVPTATTTYPNGALIQSGGQIDVVAGGYAFGIPSPTVFGKIRAMDKSGVVAGSFPTASAPAPAPGTLINPVGTSGYWVVGTNGEIYQFSSMSQFMKDGYITSQVIPVPNTGGLTAGAGAPPTAANTMANGALVQFGSTIYEYAGGIATGIATPAQLAAIQKVTGAMVVMGSGSTPTSASTSANGTLVQPLGKAGVWVSNSGTLYQFMSASQFTTDGYSFQYVLPVAMTGSYTLSSI</sequence>
<name>A0ABV3Y6C3_9ACTN</name>
<proteinExistence type="predicted"/>
<keyword evidence="4" id="KW-1185">Reference proteome</keyword>
<dbReference type="Proteomes" id="UP001560267">
    <property type="component" value="Unassembled WGS sequence"/>
</dbReference>
<evidence type="ECO:0000313" key="4">
    <source>
        <dbReference type="Proteomes" id="UP001560267"/>
    </source>
</evidence>
<accession>A0ABV3Y6C3</accession>
<evidence type="ECO:0000313" key="3">
    <source>
        <dbReference type="EMBL" id="MEX6430063.1"/>
    </source>
</evidence>
<organism evidence="3 4">
    <name type="scientific">Ferrimicrobium acidiphilum</name>
    <dbReference type="NCBI Taxonomy" id="121039"/>
    <lineage>
        <taxon>Bacteria</taxon>
        <taxon>Bacillati</taxon>
        <taxon>Actinomycetota</taxon>
        <taxon>Acidimicrobiia</taxon>
        <taxon>Acidimicrobiales</taxon>
        <taxon>Acidimicrobiaceae</taxon>
        <taxon>Ferrimicrobium</taxon>
    </lineage>
</organism>
<feature type="region of interest" description="Disordered" evidence="1">
    <location>
        <begin position="116"/>
        <end position="137"/>
    </location>
</feature>
<dbReference type="EMBL" id="JBFSHR010000034">
    <property type="protein sequence ID" value="MEX6430063.1"/>
    <property type="molecule type" value="Genomic_DNA"/>
</dbReference>
<feature type="chain" id="PRO_5047262311" evidence="2">
    <location>
        <begin position="38"/>
        <end position="819"/>
    </location>
</feature>
<dbReference type="InterPro" id="IPR006311">
    <property type="entry name" value="TAT_signal"/>
</dbReference>
<gene>
    <name evidence="3" type="ORF">AB6A68_09470</name>
</gene>
<evidence type="ECO:0000256" key="1">
    <source>
        <dbReference type="SAM" id="MobiDB-lite"/>
    </source>
</evidence>
<evidence type="ECO:0000256" key="2">
    <source>
        <dbReference type="SAM" id="SignalP"/>
    </source>
</evidence>
<dbReference type="RefSeq" id="WP_369084629.1">
    <property type="nucleotide sequence ID" value="NZ_JBFSHR010000034.1"/>
</dbReference>
<comment type="caution">
    <text evidence="3">The sequence shown here is derived from an EMBL/GenBank/DDBJ whole genome shotgun (WGS) entry which is preliminary data.</text>
</comment>
<dbReference type="PROSITE" id="PS51318">
    <property type="entry name" value="TAT"/>
    <property type="match status" value="1"/>
</dbReference>